<evidence type="ECO:0000256" key="1">
    <source>
        <dbReference type="SAM" id="MobiDB-lite"/>
    </source>
</evidence>
<dbReference type="EMBL" id="JARJCN010000011">
    <property type="protein sequence ID" value="KAJ7096748.1"/>
    <property type="molecule type" value="Genomic_DNA"/>
</dbReference>
<organism evidence="3 6">
    <name type="scientific">Mycena belliarum</name>
    <dbReference type="NCBI Taxonomy" id="1033014"/>
    <lineage>
        <taxon>Eukaryota</taxon>
        <taxon>Fungi</taxon>
        <taxon>Dikarya</taxon>
        <taxon>Basidiomycota</taxon>
        <taxon>Agaricomycotina</taxon>
        <taxon>Agaricomycetes</taxon>
        <taxon>Agaricomycetidae</taxon>
        <taxon>Agaricales</taxon>
        <taxon>Marasmiineae</taxon>
        <taxon>Mycenaceae</taxon>
        <taxon>Mycena</taxon>
    </lineage>
</organism>
<dbReference type="InterPro" id="IPR018306">
    <property type="entry name" value="Phage_T5_Orf172_DNA-bd"/>
</dbReference>
<keyword evidence="6" id="KW-1185">Reference proteome</keyword>
<dbReference type="Proteomes" id="UP001222325">
    <property type="component" value="Unassembled WGS sequence"/>
</dbReference>
<sequence length="144" mass="16761">MDPRIQAVLSMAPSAFDKPGAIYVYEIPAKQPNSPNQRSRRTELKYGRAKEPTKRRAQWLRKCRGQDQRWLCYWNVPFAAKFEKLIHTHFKLKGAWLGRTACDFCQTEHQEKYDKGTCGGRTVVVQEVECYLGLLGWPILRVDM</sequence>
<dbReference type="EMBL" id="JARJCN010000115">
    <property type="protein sequence ID" value="KAJ7073387.1"/>
    <property type="molecule type" value="Genomic_DNA"/>
</dbReference>
<proteinExistence type="predicted"/>
<reference evidence="3" key="1">
    <citation type="submission" date="2023-03" db="EMBL/GenBank/DDBJ databases">
        <title>Massive genome expansion in bonnet fungi (Mycena s.s.) driven by repeated elements and novel gene families across ecological guilds.</title>
        <authorList>
            <consortium name="Lawrence Berkeley National Laboratory"/>
            <person name="Harder C.B."/>
            <person name="Miyauchi S."/>
            <person name="Viragh M."/>
            <person name="Kuo A."/>
            <person name="Thoen E."/>
            <person name="Andreopoulos B."/>
            <person name="Lu D."/>
            <person name="Skrede I."/>
            <person name="Drula E."/>
            <person name="Henrissat B."/>
            <person name="Morin E."/>
            <person name="Kohler A."/>
            <person name="Barry K."/>
            <person name="LaButti K."/>
            <person name="Morin E."/>
            <person name="Salamov A."/>
            <person name="Lipzen A."/>
            <person name="Mereny Z."/>
            <person name="Hegedus B."/>
            <person name="Baldrian P."/>
            <person name="Stursova M."/>
            <person name="Weitz H."/>
            <person name="Taylor A."/>
            <person name="Grigoriev I.V."/>
            <person name="Nagy L.G."/>
            <person name="Martin F."/>
            <person name="Kauserud H."/>
        </authorList>
    </citation>
    <scope>NUCLEOTIDE SEQUENCE</scope>
    <source>
        <strain evidence="3">CBHHK173m</strain>
    </source>
</reference>
<feature type="domain" description="Bacteriophage T5 Orf172 DNA-binding" evidence="2">
    <location>
        <begin position="22"/>
        <end position="110"/>
    </location>
</feature>
<evidence type="ECO:0000259" key="2">
    <source>
        <dbReference type="Pfam" id="PF10544"/>
    </source>
</evidence>
<evidence type="ECO:0000313" key="3">
    <source>
        <dbReference type="EMBL" id="KAJ7073387.1"/>
    </source>
</evidence>
<gene>
    <name evidence="5" type="ORF">B0H15DRAFT_826326</name>
    <name evidence="4" type="ORF">B0H15DRAFT_851521</name>
    <name evidence="3" type="ORF">B0H15DRAFT_869148</name>
</gene>
<evidence type="ECO:0000313" key="4">
    <source>
        <dbReference type="EMBL" id="KAJ7083168.1"/>
    </source>
</evidence>
<name>A0AAD6TSR5_9AGAR</name>
<accession>A0AAD6TSR5</accession>
<dbReference type="EMBL" id="JARJCN010000042">
    <property type="protein sequence ID" value="KAJ7083168.1"/>
    <property type="molecule type" value="Genomic_DNA"/>
</dbReference>
<feature type="region of interest" description="Disordered" evidence="1">
    <location>
        <begin position="31"/>
        <end position="50"/>
    </location>
</feature>
<evidence type="ECO:0000313" key="5">
    <source>
        <dbReference type="EMBL" id="KAJ7096748.1"/>
    </source>
</evidence>
<protein>
    <recommendedName>
        <fullName evidence="2">Bacteriophage T5 Orf172 DNA-binding domain-containing protein</fullName>
    </recommendedName>
</protein>
<comment type="caution">
    <text evidence="3">The sequence shown here is derived from an EMBL/GenBank/DDBJ whole genome shotgun (WGS) entry which is preliminary data.</text>
</comment>
<feature type="compositionally biased region" description="Basic and acidic residues" evidence="1">
    <location>
        <begin position="40"/>
        <end position="50"/>
    </location>
</feature>
<evidence type="ECO:0000313" key="6">
    <source>
        <dbReference type="Proteomes" id="UP001222325"/>
    </source>
</evidence>
<dbReference type="Pfam" id="PF10544">
    <property type="entry name" value="T5orf172"/>
    <property type="match status" value="1"/>
</dbReference>
<dbReference type="AlphaFoldDB" id="A0AAD6TSR5"/>